<organism evidence="1 2">
    <name type="scientific">Citrus x changshan-huyou</name>
    <dbReference type="NCBI Taxonomy" id="2935761"/>
    <lineage>
        <taxon>Eukaryota</taxon>
        <taxon>Viridiplantae</taxon>
        <taxon>Streptophyta</taxon>
        <taxon>Embryophyta</taxon>
        <taxon>Tracheophyta</taxon>
        <taxon>Spermatophyta</taxon>
        <taxon>Magnoliopsida</taxon>
        <taxon>eudicotyledons</taxon>
        <taxon>Gunneridae</taxon>
        <taxon>Pentapetalae</taxon>
        <taxon>rosids</taxon>
        <taxon>malvids</taxon>
        <taxon>Sapindales</taxon>
        <taxon>Rutaceae</taxon>
        <taxon>Aurantioideae</taxon>
        <taxon>Citrus</taxon>
    </lineage>
</organism>
<evidence type="ECO:0000313" key="2">
    <source>
        <dbReference type="Proteomes" id="UP001428341"/>
    </source>
</evidence>
<evidence type="ECO:0000313" key="1">
    <source>
        <dbReference type="EMBL" id="KAK9230261.1"/>
    </source>
</evidence>
<keyword evidence="2" id="KW-1185">Reference proteome</keyword>
<name>A0AAP0N2H4_9ROSI</name>
<accession>A0AAP0N2H4</accession>
<comment type="caution">
    <text evidence="1">The sequence shown here is derived from an EMBL/GenBank/DDBJ whole genome shotgun (WGS) entry which is preliminary data.</text>
</comment>
<sequence length="124" mass="13635">MTPLSLAPPPFFHFFSHQTIASQDTLSPPLHSSHSKISDPLVHNFPQVATTGVRHHHHRSSGLFSLNFQADQVTVDIDQPPRQAFNLPSSYGIAQVSTPPTTTQFIVALCSLLCTVEPLQRLLS</sequence>
<reference evidence="1 2" key="1">
    <citation type="submission" date="2024-05" db="EMBL/GenBank/DDBJ databases">
        <title>Haplotype-resolved chromosome-level genome assembly of Huyou (Citrus changshanensis).</title>
        <authorList>
            <person name="Miao C."/>
            <person name="Chen W."/>
            <person name="Wu Y."/>
            <person name="Wang L."/>
            <person name="Zhao S."/>
            <person name="Grierson D."/>
            <person name="Xu C."/>
            <person name="Chen K."/>
        </authorList>
    </citation>
    <scope>NUCLEOTIDE SEQUENCE [LARGE SCALE GENOMIC DNA]</scope>
    <source>
        <strain evidence="1">01-14</strain>
        <tissue evidence="1">Leaf</tissue>
    </source>
</reference>
<dbReference type="AlphaFoldDB" id="A0AAP0N2H4"/>
<dbReference type="Proteomes" id="UP001428341">
    <property type="component" value="Unassembled WGS sequence"/>
</dbReference>
<proteinExistence type="predicted"/>
<protein>
    <submittedName>
        <fullName evidence="1">Uncharacterized protein</fullName>
    </submittedName>
</protein>
<dbReference type="EMBL" id="JBCGBO010000001">
    <property type="protein sequence ID" value="KAK9230261.1"/>
    <property type="molecule type" value="Genomic_DNA"/>
</dbReference>
<gene>
    <name evidence="1" type="ORF">WN944_023228</name>
</gene>